<feature type="compositionally biased region" description="Basic and acidic residues" evidence="1">
    <location>
        <begin position="107"/>
        <end position="144"/>
    </location>
</feature>
<protein>
    <submittedName>
        <fullName evidence="2">Uncharacterized protein</fullName>
    </submittedName>
</protein>
<dbReference type="AlphaFoldDB" id="A0ABD1VFX6"/>
<keyword evidence="3" id="KW-1185">Reference proteome</keyword>
<evidence type="ECO:0000313" key="2">
    <source>
        <dbReference type="EMBL" id="KAL2535355.1"/>
    </source>
</evidence>
<feature type="compositionally biased region" description="Polar residues" evidence="1">
    <location>
        <begin position="148"/>
        <end position="175"/>
    </location>
</feature>
<proteinExistence type="predicted"/>
<feature type="region of interest" description="Disordered" evidence="1">
    <location>
        <begin position="94"/>
        <end position="182"/>
    </location>
</feature>
<name>A0ABD1VFX6_9LAMI</name>
<sequence>MQKRDGNSQPLGICQRFINFVLSILSHPVSHKSVEVPIEQGSSRNNEKSSIRPSRRSIRPSRPNGSSAASEIVVEFRHIGASENWKTRVDDFDSSIHVPNKDASSFRVEEKSDVKARDKDLQEQGRSQERNPVSHEREAVDTKGQKNGFRNNDSTNLLAEGTKVNNPNGETKTNPQRPPWPLLSVASNINEKAEEFIKSKKEAMGSNLDPKKD</sequence>
<feature type="region of interest" description="Disordered" evidence="1">
    <location>
        <begin position="34"/>
        <end position="69"/>
    </location>
</feature>
<dbReference type="Proteomes" id="UP001604277">
    <property type="component" value="Unassembled WGS sequence"/>
</dbReference>
<organism evidence="2 3">
    <name type="scientific">Forsythia ovata</name>
    <dbReference type="NCBI Taxonomy" id="205694"/>
    <lineage>
        <taxon>Eukaryota</taxon>
        <taxon>Viridiplantae</taxon>
        <taxon>Streptophyta</taxon>
        <taxon>Embryophyta</taxon>
        <taxon>Tracheophyta</taxon>
        <taxon>Spermatophyta</taxon>
        <taxon>Magnoliopsida</taxon>
        <taxon>eudicotyledons</taxon>
        <taxon>Gunneridae</taxon>
        <taxon>Pentapetalae</taxon>
        <taxon>asterids</taxon>
        <taxon>lamiids</taxon>
        <taxon>Lamiales</taxon>
        <taxon>Oleaceae</taxon>
        <taxon>Forsythieae</taxon>
        <taxon>Forsythia</taxon>
    </lineage>
</organism>
<reference evidence="3" key="1">
    <citation type="submission" date="2024-07" db="EMBL/GenBank/DDBJ databases">
        <title>Two chromosome-level genome assemblies of Korean endemic species Abeliophyllum distichum and Forsythia ovata (Oleaceae).</title>
        <authorList>
            <person name="Jang H."/>
        </authorList>
    </citation>
    <scope>NUCLEOTIDE SEQUENCE [LARGE SCALE GENOMIC DNA]</scope>
</reference>
<comment type="caution">
    <text evidence="2">The sequence shown here is derived from an EMBL/GenBank/DDBJ whole genome shotgun (WGS) entry which is preliminary data.</text>
</comment>
<dbReference type="EMBL" id="JBFOLJ010000005">
    <property type="protein sequence ID" value="KAL2535355.1"/>
    <property type="molecule type" value="Genomic_DNA"/>
</dbReference>
<gene>
    <name evidence="2" type="ORF">Fot_16746</name>
</gene>
<evidence type="ECO:0000313" key="3">
    <source>
        <dbReference type="Proteomes" id="UP001604277"/>
    </source>
</evidence>
<accession>A0ABD1VFX6</accession>
<evidence type="ECO:0000256" key="1">
    <source>
        <dbReference type="SAM" id="MobiDB-lite"/>
    </source>
</evidence>